<sequence>MLGAVKQYFNRRKLVDESFQFLFEPYEGDEAVAFDCETTGLDPKHDEIIAIGAVRIKGNRVVASEKFERFFNPQQEMKVESIKIHHLLSCDLVDSDPIEDGMRDFLHFIGNRPLVGYYLEFDVAMVNKAIKPFLGISLPNKQIEVSGLYFDKKIAAIPEGNVDLRFDSIMEDLRLPPFAKHNALGDAIMAAMMYIKLINVKFLEKF</sequence>
<comment type="caution">
    <text evidence="2">The sequence shown here is derived from an EMBL/GenBank/DDBJ whole genome shotgun (WGS) entry which is preliminary data.</text>
</comment>
<keyword evidence="3" id="KW-1185">Reference proteome</keyword>
<name>A0A7W7Y3L1_9BACT</name>
<dbReference type="AlphaFoldDB" id="A0A7W7Y3L1"/>
<dbReference type="NCBIfam" id="NF006601">
    <property type="entry name" value="PRK09145.1"/>
    <property type="match status" value="1"/>
</dbReference>
<gene>
    <name evidence="2" type="ORF">HNR37_000780</name>
</gene>
<dbReference type="RefSeq" id="WP_183730223.1">
    <property type="nucleotide sequence ID" value="NZ_JACHID010000003.1"/>
</dbReference>
<organism evidence="2 3">
    <name type="scientific">Desulfurispira natronophila</name>
    <dbReference type="NCBI Taxonomy" id="682562"/>
    <lineage>
        <taxon>Bacteria</taxon>
        <taxon>Pseudomonadati</taxon>
        <taxon>Chrysiogenota</taxon>
        <taxon>Chrysiogenia</taxon>
        <taxon>Chrysiogenales</taxon>
        <taxon>Chrysiogenaceae</taxon>
        <taxon>Desulfurispira</taxon>
    </lineage>
</organism>
<proteinExistence type="predicted"/>
<dbReference type="InterPro" id="IPR006054">
    <property type="entry name" value="DnaQ"/>
</dbReference>
<keyword evidence="2" id="KW-0548">Nucleotidyltransferase</keyword>
<evidence type="ECO:0000259" key="1">
    <source>
        <dbReference type="SMART" id="SM00479"/>
    </source>
</evidence>
<reference evidence="2 3" key="1">
    <citation type="submission" date="2020-08" db="EMBL/GenBank/DDBJ databases">
        <title>Genomic Encyclopedia of Type Strains, Phase IV (KMG-IV): sequencing the most valuable type-strain genomes for metagenomic binning, comparative biology and taxonomic classification.</title>
        <authorList>
            <person name="Goeker M."/>
        </authorList>
    </citation>
    <scope>NUCLEOTIDE SEQUENCE [LARGE SCALE GENOMIC DNA]</scope>
    <source>
        <strain evidence="2 3">DSM 22071</strain>
    </source>
</reference>
<dbReference type="InterPro" id="IPR013520">
    <property type="entry name" value="Ribonucl_H"/>
</dbReference>
<feature type="domain" description="Exonuclease" evidence="1">
    <location>
        <begin position="30"/>
        <end position="203"/>
    </location>
</feature>
<dbReference type="PANTHER" id="PTHR30231:SF7">
    <property type="entry name" value="BLR4117 PROTEIN"/>
    <property type="match status" value="1"/>
</dbReference>
<accession>A0A7W7Y3L1</accession>
<dbReference type="Gene3D" id="3.30.420.10">
    <property type="entry name" value="Ribonuclease H-like superfamily/Ribonuclease H"/>
    <property type="match status" value="1"/>
</dbReference>
<protein>
    <submittedName>
        <fullName evidence="2">DNA polymerase-3 subunit epsilon</fullName>
        <ecNumber evidence="2">2.7.7.7</ecNumber>
    </submittedName>
</protein>
<dbReference type="SMART" id="SM00479">
    <property type="entry name" value="EXOIII"/>
    <property type="match status" value="1"/>
</dbReference>
<evidence type="ECO:0000313" key="2">
    <source>
        <dbReference type="EMBL" id="MBB5021471.1"/>
    </source>
</evidence>
<dbReference type="GO" id="GO:0005829">
    <property type="term" value="C:cytosol"/>
    <property type="evidence" value="ECO:0007669"/>
    <property type="project" value="TreeGrafter"/>
</dbReference>
<keyword evidence="2" id="KW-0808">Transferase</keyword>
<dbReference type="InterPro" id="IPR012337">
    <property type="entry name" value="RNaseH-like_sf"/>
</dbReference>
<dbReference type="EMBL" id="JACHID010000003">
    <property type="protein sequence ID" value="MBB5021471.1"/>
    <property type="molecule type" value="Genomic_DNA"/>
</dbReference>
<dbReference type="PANTHER" id="PTHR30231">
    <property type="entry name" value="DNA POLYMERASE III SUBUNIT EPSILON"/>
    <property type="match status" value="1"/>
</dbReference>
<dbReference type="InterPro" id="IPR036397">
    <property type="entry name" value="RNaseH_sf"/>
</dbReference>
<evidence type="ECO:0000313" key="3">
    <source>
        <dbReference type="Proteomes" id="UP000528322"/>
    </source>
</evidence>
<dbReference type="NCBIfam" id="TIGR00573">
    <property type="entry name" value="dnaq"/>
    <property type="match status" value="1"/>
</dbReference>
<dbReference type="Proteomes" id="UP000528322">
    <property type="component" value="Unassembled WGS sequence"/>
</dbReference>
<dbReference type="EC" id="2.7.7.7" evidence="2"/>
<dbReference type="GO" id="GO:0003887">
    <property type="term" value="F:DNA-directed DNA polymerase activity"/>
    <property type="evidence" value="ECO:0007669"/>
    <property type="project" value="UniProtKB-EC"/>
</dbReference>
<dbReference type="CDD" id="cd06127">
    <property type="entry name" value="DEDDh"/>
    <property type="match status" value="1"/>
</dbReference>
<dbReference type="GO" id="GO:0008408">
    <property type="term" value="F:3'-5' exonuclease activity"/>
    <property type="evidence" value="ECO:0007669"/>
    <property type="project" value="TreeGrafter"/>
</dbReference>
<dbReference type="GO" id="GO:0003677">
    <property type="term" value="F:DNA binding"/>
    <property type="evidence" value="ECO:0007669"/>
    <property type="project" value="InterPro"/>
</dbReference>
<dbReference type="GO" id="GO:0006260">
    <property type="term" value="P:DNA replication"/>
    <property type="evidence" value="ECO:0007669"/>
    <property type="project" value="InterPro"/>
</dbReference>
<dbReference type="SUPFAM" id="SSF53098">
    <property type="entry name" value="Ribonuclease H-like"/>
    <property type="match status" value="1"/>
</dbReference>
<dbReference type="Pfam" id="PF00929">
    <property type="entry name" value="RNase_T"/>
    <property type="match status" value="1"/>
</dbReference>